<dbReference type="EMBL" id="CAJPIZ010000331">
    <property type="protein sequence ID" value="CAG2101165.1"/>
    <property type="molecule type" value="Genomic_DNA"/>
</dbReference>
<proteinExistence type="inferred from homology"/>
<evidence type="ECO:0000256" key="3">
    <source>
        <dbReference type="ARBA" id="ARBA00022801"/>
    </source>
</evidence>
<dbReference type="GO" id="GO:0005615">
    <property type="term" value="C:extracellular space"/>
    <property type="evidence" value="ECO:0007669"/>
    <property type="project" value="TreeGrafter"/>
</dbReference>
<dbReference type="Gene3D" id="3.40.50.1820">
    <property type="entry name" value="alpha/beta hydrolase"/>
    <property type="match status" value="1"/>
</dbReference>
<dbReference type="OrthoDB" id="6506828at2759"/>
<reference evidence="6" key="1">
    <citation type="submission" date="2020-11" db="EMBL/GenBank/DDBJ databases">
        <authorList>
            <person name="Tran Van P."/>
        </authorList>
    </citation>
    <scope>NUCLEOTIDE SEQUENCE</scope>
</reference>
<protein>
    <recommendedName>
        <fullName evidence="5">Carboxylesterase type B domain-containing protein</fullName>
    </recommendedName>
</protein>
<dbReference type="Pfam" id="PF00135">
    <property type="entry name" value="COesterase"/>
    <property type="match status" value="1"/>
</dbReference>
<dbReference type="EMBL" id="OC854906">
    <property type="protein sequence ID" value="CAD7620735.1"/>
    <property type="molecule type" value="Genomic_DNA"/>
</dbReference>
<evidence type="ECO:0000259" key="5">
    <source>
        <dbReference type="Pfam" id="PF00135"/>
    </source>
</evidence>
<accession>A0A7R9KEL1</accession>
<organism evidence="6">
    <name type="scientific">Medioppia subpectinata</name>
    <dbReference type="NCBI Taxonomy" id="1979941"/>
    <lineage>
        <taxon>Eukaryota</taxon>
        <taxon>Metazoa</taxon>
        <taxon>Ecdysozoa</taxon>
        <taxon>Arthropoda</taxon>
        <taxon>Chelicerata</taxon>
        <taxon>Arachnida</taxon>
        <taxon>Acari</taxon>
        <taxon>Acariformes</taxon>
        <taxon>Sarcoptiformes</taxon>
        <taxon>Oribatida</taxon>
        <taxon>Brachypylina</taxon>
        <taxon>Oppioidea</taxon>
        <taxon>Oppiidae</taxon>
        <taxon>Medioppia</taxon>
    </lineage>
</organism>
<dbReference type="GO" id="GO:0019695">
    <property type="term" value="P:choline metabolic process"/>
    <property type="evidence" value="ECO:0007669"/>
    <property type="project" value="TreeGrafter"/>
</dbReference>
<comment type="similarity">
    <text evidence="1">Belongs to the type-B carboxylesterase/lipase family.</text>
</comment>
<evidence type="ECO:0000256" key="1">
    <source>
        <dbReference type="ARBA" id="ARBA00005964"/>
    </source>
</evidence>
<dbReference type="GO" id="GO:0006581">
    <property type="term" value="P:acetylcholine catabolic process"/>
    <property type="evidence" value="ECO:0007669"/>
    <property type="project" value="TreeGrafter"/>
</dbReference>
<keyword evidence="4" id="KW-0325">Glycoprotein</keyword>
<dbReference type="GO" id="GO:0003990">
    <property type="term" value="F:acetylcholinesterase activity"/>
    <property type="evidence" value="ECO:0007669"/>
    <property type="project" value="TreeGrafter"/>
</dbReference>
<evidence type="ECO:0000256" key="4">
    <source>
        <dbReference type="ARBA" id="ARBA00023180"/>
    </source>
</evidence>
<dbReference type="PANTHER" id="PTHR43918:SF4">
    <property type="entry name" value="CARBOXYLIC ESTER HYDROLASE"/>
    <property type="match status" value="1"/>
</dbReference>
<keyword evidence="7" id="KW-1185">Reference proteome</keyword>
<dbReference type="GO" id="GO:0005886">
    <property type="term" value="C:plasma membrane"/>
    <property type="evidence" value="ECO:0007669"/>
    <property type="project" value="TreeGrafter"/>
</dbReference>
<dbReference type="InterPro" id="IPR029058">
    <property type="entry name" value="AB_hydrolase_fold"/>
</dbReference>
<evidence type="ECO:0000313" key="6">
    <source>
        <dbReference type="EMBL" id="CAD7620735.1"/>
    </source>
</evidence>
<feature type="domain" description="Carboxylesterase type B" evidence="5">
    <location>
        <begin position="2"/>
        <end position="189"/>
    </location>
</feature>
<dbReference type="InterPro" id="IPR050654">
    <property type="entry name" value="AChE-related_enzymes"/>
</dbReference>
<dbReference type="InterPro" id="IPR002018">
    <property type="entry name" value="CarbesteraseB"/>
</dbReference>
<sequence>MHIDLMIGVTRDEGSLLTELFIGHIYNITVDRFKQWVNKSEKLFARGIDVNKVTDFYLKGVNTTDETALQWAFYRCAGDVVMNCPTYLFGQQFARNVAQDDRNVYFYELTYANPVMSQVIGCDQETMGICHGMDIFYVFGVPYLMPDFFTAEDFVFSRYVMKLWTDFAKYGKPDNNWPKFLANNTFTIKDLNPLNTSRAKDSENNHQI</sequence>
<gene>
    <name evidence="6" type="ORF">OSB1V03_LOCUS1216</name>
</gene>
<dbReference type="PANTHER" id="PTHR43918">
    <property type="entry name" value="ACETYLCHOLINESTERASE"/>
    <property type="match status" value="1"/>
</dbReference>
<evidence type="ECO:0000313" key="7">
    <source>
        <dbReference type="Proteomes" id="UP000759131"/>
    </source>
</evidence>
<evidence type="ECO:0000256" key="2">
    <source>
        <dbReference type="ARBA" id="ARBA00022487"/>
    </source>
</evidence>
<dbReference type="SUPFAM" id="SSF53474">
    <property type="entry name" value="alpha/beta-Hydrolases"/>
    <property type="match status" value="1"/>
</dbReference>
<keyword evidence="3" id="KW-0378">Hydrolase</keyword>
<keyword evidence="2" id="KW-0719">Serine esterase</keyword>
<dbReference type="AlphaFoldDB" id="A0A7R9KEL1"/>
<dbReference type="Proteomes" id="UP000759131">
    <property type="component" value="Unassembled WGS sequence"/>
</dbReference>
<name>A0A7R9KEL1_9ACAR</name>